<dbReference type="InterPro" id="IPR026881">
    <property type="entry name" value="WYL_dom"/>
</dbReference>
<evidence type="ECO:0000313" key="3">
    <source>
        <dbReference type="EMBL" id="SMF70097.1"/>
    </source>
</evidence>
<accession>A0A1X7GIS9</accession>
<dbReference type="OrthoDB" id="8595817at2"/>
<keyword evidence="4" id="KW-1185">Reference proteome</keyword>
<dbReference type="Proteomes" id="UP000192911">
    <property type="component" value="Unassembled WGS sequence"/>
</dbReference>
<evidence type="ECO:0000313" key="4">
    <source>
        <dbReference type="Proteomes" id="UP000192911"/>
    </source>
</evidence>
<dbReference type="Pfam" id="PF13280">
    <property type="entry name" value="WYL"/>
    <property type="match status" value="1"/>
</dbReference>
<dbReference type="InterPro" id="IPR057727">
    <property type="entry name" value="WCX_dom"/>
</dbReference>
<dbReference type="GeneID" id="95552012"/>
<feature type="domain" description="WCX" evidence="2">
    <location>
        <begin position="269"/>
        <end position="346"/>
    </location>
</feature>
<dbReference type="PANTHER" id="PTHR34580:SF1">
    <property type="entry name" value="PROTEIN PAFC"/>
    <property type="match status" value="1"/>
</dbReference>
<feature type="domain" description="WYL" evidence="1">
    <location>
        <begin position="156"/>
        <end position="238"/>
    </location>
</feature>
<dbReference type="AlphaFoldDB" id="A0A1X7GIS9"/>
<dbReference type="EMBL" id="FXAH01000016">
    <property type="protein sequence ID" value="SMF70097.1"/>
    <property type="molecule type" value="Genomic_DNA"/>
</dbReference>
<sequence>MQSILDEALLRILPTERDGDGWVTTSEARKRIEARGHAVYPRLVLRHLNSLEERRLVISRTEGRDLLWQRKPWLQGVRDGFGLMSASEALAFHVLQRFAGNKLPEAVMKDIAPLFEAADIRLSQEKADNRVYRAWPEKVDSVDGTFKLLRPPVNAETLDVVATATFFERELMVRYRAAYRAGQSEEPPAKRLWPLALVESAGLMYLVGQDPSRAPDPSKGKREPLRSLYRLDRIAEVTDSGKSFAYPKDFTLQDYIQTRREFDFLTTAPVKLELAVTESAGSHLKESPMAADQEVSALPDGRLKITGTVVPSLKLRWWIRSIGTGVEVLGPPELRAEFAAEFRQLAQLYRD</sequence>
<name>A0A1X7GIS9_TRICW</name>
<dbReference type="Pfam" id="PF25583">
    <property type="entry name" value="WCX"/>
    <property type="match status" value="1"/>
</dbReference>
<dbReference type="PANTHER" id="PTHR34580">
    <property type="match status" value="1"/>
</dbReference>
<keyword evidence="3" id="KW-0238">DNA-binding</keyword>
<reference evidence="4" key="1">
    <citation type="submission" date="2017-04" db="EMBL/GenBank/DDBJ databases">
        <authorList>
            <person name="Varghese N."/>
            <person name="Submissions S."/>
        </authorList>
    </citation>
    <scope>NUCLEOTIDE SEQUENCE [LARGE SCALE GENOMIC DNA]</scope>
    <source>
        <strain evidence="4">Ballard 720</strain>
    </source>
</reference>
<dbReference type="InterPro" id="IPR051534">
    <property type="entry name" value="CBASS_pafABC_assoc_protein"/>
</dbReference>
<evidence type="ECO:0000259" key="1">
    <source>
        <dbReference type="Pfam" id="PF13280"/>
    </source>
</evidence>
<protein>
    <submittedName>
        <fullName evidence="3">Predicted DNA-binding transcriptional regulator YafY, contains an HTH and WYL domains</fullName>
    </submittedName>
</protein>
<gene>
    <name evidence="3" type="ORF">SAMN06295900_11626</name>
</gene>
<evidence type="ECO:0000259" key="2">
    <source>
        <dbReference type="Pfam" id="PF25583"/>
    </source>
</evidence>
<dbReference type="RefSeq" id="WP_085229785.1">
    <property type="nucleotide sequence ID" value="NZ_BSQD01000014.1"/>
</dbReference>
<dbReference type="PROSITE" id="PS52050">
    <property type="entry name" value="WYL"/>
    <property type="match status" value="1"/>
</dbReference>
<dbReference type="STRING" id="28094.SAMN06295900_11626"/>
<dbReference type="GO" id="GO:0003677">
    <property type="term" value="F:DNA binding"/>
    <property type="evidence" value="ECO:0007669"/>
    <property type="project" value="UniProtKB-KW"/>
</dbReference>
<organism evidence="3 4">
    <name type="scientific">Trinickia caryophylli</name>
    <name type="common">Paraburkholderia caryophylli</name>
    <dbReference type="NCBI Taxonomy" id="28094"/>
    <lineage>
        <taxon>Bacteria</taxon>
        <taxon>Pseudomonadati</taxon>
        <taxon>Pseudomonadota</taxon>
        <taxon>Betaproteobacteria</taxon>
        <taxon>Burkholderiales</taxon>
        <taxon>Burkholderiaceae</taxon>
        <taxon>Trinickia</taxon>
    </lineage>
</organism>
<proteinExistence type="predicted"/>